<protein>
    <submittedName>
        <fullName evidence="2">Uncharacterized protein</fullName>
    </submittedName>
</protein>
<dbReference type="AlphaFoldDB" id="A0A8H9KSU2"/>
<comment type="caution">
    <text evidence="2">The sequence shown here is derived from an EMBL/GenBank/DDBJ whole genome shotgun (WGS) entry which is preliminary data.</text>
</comment>
<keyword evidence="1" id="KW-0472">Membrane</keyword>
<accession>A0A8H9KSU2</accession>
<gene>
    <name evidence="2" type="ORF">GCM10011516_01710</name>
</gene>
<evidence type="ECO:0000313" key="2">
    <source>
        <dbReference type="EMBL" id="GGE07640.1"/>
    </source>
</evidence>
<keyword evidence="1" id="KW-1133">Transmembrane helix</keyword>
<dbReference type="EMBL" id="BMKM01000001">
    <property type="protein sequence ID" value="GGE07640.1"/>
    <property type="molecule type" value="Genomic_DNA"/>
</dbReference>
<proteinExistence type="predicted"/>
<feature type="transmembrane region" description="Helical" evidence="1">
    <location>
        <begin position="58"/>
        <end position="76"/>
    </location>
</feature>
<reference evidence="2" key="2">
    <citation type="submission" date="2020-09" db="EMBL/GenBank/DDBJ databases">
        <authorList>
            <person name="Sun Q."/>
            <person name="Zhou Y."/>
        </authorList>
    </citation>
    <scope>NUCLEOTIDE SEQUENCE</scope>
    <source>
        <strain evidence="2">CGMCC 1.15966</strain>
    </source>
</reference>
<evidence type="ECO:0000313" key="3">
    <source>
        <dbReference type="Proteomes" id="UP000614460"/>
    </source>
</evidence>
<dbReference type="Proteomes" id="UP000614460">
    <property type="component" value="Unassembled WGS sequence"/>
</dbReference>
<dbReference type="RefSeq" id="WP_182498056.1">
    <property type="nucleotide sequence ID" value="NZ_BMKM01000001.1"/>
</dbReference>
<name>A0A8H9KSU2_9SPHI</name>
<reference evidence="2" key="1">
    <citation type="journal article" date="2014" name="Int. J. Syst. Evol. Microbiol.">
        <title>Complete genome sequence of Corynebacterium casei LMG S-19264T (=DSM 44701T), isolated from a smear-ripened cheese.</title>
        <authorList>
            <consortium name="US DOE Joint Genome Institute (JGI-PGF)"/>
            <person name="Walter F."/>
            <person name="Albersmeier A."/>
            <person name="Kalinowski J."/>
            <person name="Ruckert C."/>
        </authorList>
    </citation>
    <scope>NUCLEOTIDE SEQUENCE</scope>
    <source>
        <strain evidence="2">CGMCC 1.15966</strain>
    </source>
</reference>
<keyword evidence="1" id="KW-0812">Transmembrane</keyword>
<keyword evidence="3" id="KW-1185">Reference proteome</keyword>
<feature type="transmembrane region" description="Helical" evidence="1">
    <location>
        <begin position="29"/>
        <end position="51"/>
    </location>
</feature>
<organism evidence="2 3">
    <name type="scientific">Sphingobacterium cellulitidis</name>
    <dbReference type="NCBI Taxonomy" id="1768011"/>
    <lineage>
        <taxon>Bacteria</taxon>
        <taxon>Pseudomonadati</taxon>
        <taxon>Bacteroidota</taxon>
        <taxon>Sphingobacteriia</taxon>
        <taxon>Sphingobacteriales</taxon>
        <taxon>Sphingobacteriaceae</taxon>
        <taxon>Sphingobacterium</taxon>
    </lineage>
</organism>
<sequence>MKLTPLNITLACILVWAVSEMGTGEKPLFSWGMLLILSIVLIVVDILFRLWTKNVQRLWMMQIGFILVVGIVSMLIKLQF</sequence>
<evidence type="ECO:0000256" key="1">
    <source>
        <dbReference type="SAM" id="Phobius"/>
    </source>
</evidence>